<dbReference type="SMART" id="SM00280">
    <property type="entry name" value="KAZAL"/>
    <property type="match status" value="1"/>
</dbReference>
<dbReference type="PROSITE" id="PS51465">
    <property type="entry name" value="KAZAL_2"/>
    <property type="match status" value="1"/>
</dbReference>
<reference evidence="4" key="1">
    <citation type="submission" date="2025-08" db="UniProtKB">
        <authorList>
            <consortium name="RefSeq"/>
        </authorList>
    </citation>
    <scope>IDENTIFICATION</scope>
    <source>
        <tissue evidence="4">Muscle</tissue>
    </source>
</reference>
<dbReference type="InterPro" id="IPR056976">
    <property type="entry name" value="EGF1_RECK"/>
</dbReference>
<dbReference type="PANTHER" id="PTHR13487">
    <property type="entry name" value="SERINE PROTEASE INHIBITOR"/>
    <property type="match status" value="1"/>
</dbReference>
<keyword evidence="1" id="KW-0812">Transmembrane</keyword>
<gene>
    <name evidence="4" type="primary">LOC106468776</name>
</gene>
<dbReference type="CDD" id="cd00104">
    <property type="entry name" value="KAZAL_FS"/>
    <property type="match status" value="1"/>
</dbReference>
<proteinExistence type="predicted"/>
<dbReference type="Proteomes" id="UP000694941">
    <property type="component" value="Unplaced"/>
</dbReference>
<dbReference type="PROSITE" id="PS00282">
    <property type="entry name" value="KAZAL_1"/>
    <property type="match status" value="1"/>
</dbReference>
<dbReference type="InterPro" id="IPR056977">
    <property type="entry name" value="FnI_RECK"/>
</dbReference>
<dbReference type="Pfam" id="PF25028">
    <property type="entry name" value="FnI_RECK"/>
    <property type="match status" value="1"/>
</dbReference>
<evidence type="ECO:0000313" key="4">
    <source>
        <dbReference type="RefSeq" id="XP_013784670.2"/>
    </source>
</evidence>
<protein>
    <submittedName>
        <fullName evidence="4">Reversion-inducing cysteine-rich protein with Kazal motifs-like</fullName>
    </submittedName>
</protein>
<dbReference type="Pfam" id="PF23298">
    <property type="entry name" value="FZ_RECK"/>
    <property type="match status" value="1"/>
</dbReference>
<sequence>DELWQCFLANADSSNPAPRPSAGVETTGLDSAKLQCCYRAVTLTCQRLCLKVILYWAGKELNNLSSPFTAEEPCQLGCEGLSYCSNFNYRPTQLFRSCEVRADRAARSDVELWREGVIRLPLLDVPVLDISTCYPETWKAIACVLQIKPCHQRSHANVICKSDCIDILSKCVDYNRLPTDQTPTTLCEVLSPPGEDPPCISLKPYLGCKLGEMSHLVVPKGSYVRIPEVSHEYHCKKEQQICQCSASGKLEKCINLPCVEQKSCWLKGDKIPHNFQFYIDCNKCICLSGEIVCSQRSCPGNTELKQSTYMYTGLPCNCPDHYVPVCGINGKTYPSACLAMCAGLRDKQFDFGACSSVDPCKPNPCRHHQNKLTTYVTGNETTKGFGCSGIRCPPLPSPHCSNVIPPGACCPVCGAVVAFLFSRHQADIVVRAVQDVKPVVVQTIAEKLRYYVKVAECDVFSYLSLESEVIVTVTPITATPTFLQVETCVKEAEKIKTLVEMTSPAILTDLSLSLFLAASLEGPLSGSVSACSPAISFVYAPGLTLVILLFSLILHR</sequence>
<keyword evidence="1" id="KW-0472">Membrane</keyword>
<evidence type="ECO:0000313" key="3">
    <source>
        <dbReference type="Proteomes" id="UP000694941"/>
    </source>
</evidence>
<dbReference type="Pfam" id="PF25027">
    <property type="entry name" value="EGF1_RECK"/>
    <property type="match status" value="1"/>
</dbReference>
<dbReference type="PANTHER" id="PTHR13487:SF3">
    <property type="entry name" value="REVERSION-INDUCING CYSTEINE-RICH PROTEIN WITH KAZAL MOTIFS"/>
    <property type="match status" value="1"/>
</dbReference>
<dbReference type="SUPFAM" id="SSF100895">
    <property type="entry name" value="Kazal-type serine protease inhibitors"/>
    <property type="match status" value="1"/>
</dbReference>
<evidence type="ECO:0000259" key="2">
    <source>
        <dbReference type="PROSITE" id="PS51465"/>
    </source>
</evidence>
<dbReference type="InterPro" id="IPR039016">
    <property type="entry name" value="RECK"/>
</dbReference>
<feature type="non-terminal residue" evidence="4">
    <location>
        <position position="1"/>
    </location>
</feature>
<evidence type="ECO:0000256" key="1">
    <source>
        <dbReference type="SAM" id="Phobius"/>
    </source>
</evidence>
<dbReference type="InterPro" id="IPR056979">
    <property type="entry name" value="FZ_RECK"/>
</dbReference>
<keyword evidence="1" id="KW-1133">Transmembrane helix</keyword>
<organism evidence="3 4">
    <name type="scientific">Limulus polyphemus</name>
    <name type="common">Atlantic horseshoe crab</name>
    <dbReference type="NCBI Taxonomy" id="6850"/>
    <lineage>
        <taxon>Eukaryota</taxon>
        <taxon>Metazoa</taxon>
        <taxon>Ecdysozoa</taxon>
        <taxon>Arthropoda</taxon>
        <taxon>Chelicerata</taxon>
        <taxon>Merostomata</taxon>
        <taxon>Xiphosura</taxon>
        <taxon>Limulidae</taxon>
        <taxon>Limulus</taxon>
    </lineage>
</organism>
<dbReference type="Pfam" id="PF07648">
    <property type="entry name" value="Kazal_2"/>
    <property type="match status" value="1"/>
</dbReference>
<accession>A0ABM1BLZ0</accession>
<feature type="domain" description="Kazal-like" evidence="2">
    <location>
        <begin position="310"/>
        <end position="356"/>
    </location>
</feature>
<name>A0ABM1BLZ0_LIMPO</name>
<dbReference type="InterPro" id="IPR036058">
    <property type="entry name" value="Kazal_dom_sf"/>
</dbReference>
<keyword evidence="3" id="KW-1185">Reference proteome</keyword>
<dbReference type="Gene3D" id="3.30.60.30">
    <property type="match status" value="1"/>
</dbReference>
<dbReference type="RefSeq" id="XP_013784670.2">
    <property type="nucleotide sequence ID" value="XM_013929216.2"/>
</dbReference>
<dbReference type="InterPro" id="IPR002350">
    <property type="entry name" value="Kazal_dom"/>
</dbReference>
<feature type="transmembrane region" description="Helical" evidence="1">
    <location>
        <begin position="534"/>
        <end position="554"/>
    </location>
</feature>
<dbReference type="GeneID" id="106468776"/>